<gene>
    <name evidence="1" type="ORF">P691DRAFT_812922</name>
</gene>
<proteinExistence type="predicted"/>
<sequence>MKGNCVPFGIVETWAPKSRTRPCASMSDHDNGAHCLQQALQAKEDLGKKLRGSDPSYICCYVVPLGTESEG</sequence>
<dbReference type="EMBL" id="MU151932">
    <property type="protein sequence ID" value="KAF9441378.1"/>
    <property type="molecule type" value="Genomic_DNA"/>
</dbReference>
<evidence type="ECO:0000313" key="1">
    <source>
        <dbReference type="EMBL" id="KAF9441378.1"/>
    </source>
</evidence>
<reference evidence="1" key="1">
    <citation type="submission" date="2020-11" db="EMBL/GenBank/DDBJ databases">
        <authorList>
            <consortium name="DOE Joint Genome Institute"/>
            <person name="Ahrendt S."/>
            <person name="Riley R."/>
            <person name="Andreopoulos W."/>
            <person name="Labutti K."/>
            <person name="Pangilinan J."/>
            <person name="Ruiz-Duenas F.J."/>
            <person name="Barrasa J.M."/>
            <person name="Sanchez-Garcia M."/>
            <person name="Camarero S."/>
            <person name="Miyauchi S."/>
            <person name="Serrano A."/>
            <person name="Linde D."/>
            <person name="Babiker R."/>
            <person name="Drula E."/>
            <person name="Ayuso-Fernandez I."/>
            <person name="Pacheco R."/>
            <person name="Padilla G."/>
            <person name="Ferreira P."/>
            <person name="Barriuso J."/>
            <person name="Kellner H."/>
            <person name="Castanera R."/>
            <person name="Alfaro M."/>
            <person name="Ramirez L."/>
            <person name="Pisabarro A.G."/>
            <person name="Kuo A."/>
            <person name="Tritt A."/>
            <person name="Lipzen A."/>
            <person name="He G."/>
            <person name="Yan M."/>
            <person name="Ng V."/>
            <person name="Cullen D."/>
            <person name="Martin F."/>
            <person name="Rosso M.-N."/>
            <person name="Henrissat B."/>
            <person name="Hibbett D."/>
            <person name="Martinez A.T."/>
            <person name="Grigoriev I.V."/>
        </authorList>
    </citation>
    <scope>NUCLEOTIDE SEQUENCE</scope>
    <source>
        <strain evidence="1">MF-IS2</strain>
    </source>
</reference>
<comment type="caution">
    <text evidence="1">The sequence shown here is derived from an EMBL/GenBank/DDBJ whole genome shotgun (WGS) entry which is preliminary data.</text>
</comment>
<accession>A0A9P5WYD4</accession>
<organism evidence="1 2">
    <name type="scientific">Macrolepiota fuliginosa MF-IS2</name>
    <dbReference type="NCBI Taxonomy" id="1400762"/>
    <lineage>
        <taxon>Eukaryota</taxon>
        <taxon>Fungi</taxon>
        <taxon>Dikarya</taxon>
        <taxon>Basidiomycota</taxon>
        <taxon>Agaricomycotina</taxon>
        <taxon>Agaricomycetes</taxon>
        <taxon>Agaricomycetidae</taxon>
        <taxon>Agaricales</taxon>
        <taxon>Agaricineae</taxon>
        <taxon>Agaricaceae</taxon>
        <taxon>Macrolepiota</taxon>
    </lineage>
</organism>
<name>A0A9P5WYD4_9AGAR</name>
<protein>
    <submittedName>
        <fullName evidence="1">Uncharacterized protein</fullName>
    </submittedName>
</protein>
<dbReference type="AlphaFoldDB" id="A0A9P5WYD4"/>
<evidence type="ECO:0000313" key="2">
    <source>
        <dbReference type="Proteomes" id="UP000807342"/>
    </source>
</evidence>
<dbReference type="Proteomes" id="UP000807342">
    <property type="component" value="Unassembled WGS sequence"/>
</dbReference>
<keyword evidence="2" id="KW-1185">Reference proteome</keyword>